<evidence type="ECO:0000256" key="2">
    <source>
        <dbReference type="SAM" id="SignalP"/>
    </source>
</evidence>
<feature type="compositionally biased region" description="Polar residues" evidence="1">
    <location>
        <begin position="339"/>
        <end position="360"/>
    </location>
</feature>
<dbReference type="InterPro" id="IPR035451">
    <property type="entry name" value="Ada-like_dom_sf"/>
</dbReference>
<gene>
    <name evidence="4" type="ORF">SAMN05216537_10414</name>
</gene>
<dbReference type="AlphaFoldDB" id="A0A1H5T8K1"/>
<dbReference type="Proteomes" id="UP000236726">
    <property type="component" value="Unassembled WGS sequence"/>
</dbReference>
<evidence type="ECO:0000259" key="3">
    <source>
        <dbReference type="Pfam" id="PF13930"/>
    </source>
</evidence>
<dbReference type="InterPro" id="IPR044929">
    <property type="entry name" value="DNA/RNA_non-sp_Endonuclease_sf"/>
</dbReference>
<feature type="domain" description="Type VII secretion system protein EssD-like" evidence="3">
    <location>
        <begin position="105"/>
        <end position="232"/>
    </location>
</feature>
<accession>A0A1H5T8K1</accession>
<dbReference type="Pfam" id="PF13930">
    <property type="entry name" value="Endonuclea_NS_2"/>
    <property type="match status" value="1"/>
</dbReference>
<feature type="signal peptide" evidence="2">
    <location>
        <begin position="1"/>
        <end position="24"/>
    </location>
</feature>
<dbReference type="Gene3D" id="3.40.10.10">
    <property type="entry name" value="DNA Methylphosphotriester Repair Domain"/>
    <property type="match status" value="1"/>
</dbReference>
<protein>
    <submittedName>
        <fullName evidence="4">DNA-entry nuclease</fullName>
    </submittedName>
</protein>
<reference evidence="4 5" key="1">
    <citation type="submission" date="2016-10" db="EMBL/GenBank/DDBJ databases">
        <authorList>
            <person name="de Groot N.N."/>
        </authorList>
    </citation>
    <scope>NUCLEOTIDE SEQUENCE [LARGE SCALE GENOMIC DNA]</scope>
    <source>
        <strain evidence="4 5">D15d</strain>
    </source>
</reference>
<dbReference type="Gene3D" id="3.40.570.10">
    <property type="entry name" value="Extracellular Endonuclease, subunit A"/>
    <property type="match status" value="1"/>
</dbReference>
<dbReference type="SUPFAM" id="SSF57884">
    <property type="entry name" value="Ada DNA repair protein, N-terminal domain (N-Ada 10)"/>
    <property type="match status" value="1"/>
</dbReference>
<keyword evidence="2" id="KW-0732">Signal</keyword>
<feature type="region of interest" description="Disordered" evidence="1">
    <location>
        <begin position="330"/>
        <end position="372"/>
    </location>
</feature>
<keyword evidence="5" id="KW-1185">Reference proteome</keyword>
<evidence type="ECO:0000313" key="4">
    <source>
        <dbReference type="EMBL" id="SEF58478.1"/>
    </source>
</evidence>
<feature type="region of interest" description="Disordered" evidence="1">
    <location>
        <begin position="262"/>
        <end position="316"/>
    </location>
</feature>
<feature type="compositionally biased region" description="Low complexity" evidence="1">
    <location>
        <begin position="269"/>
        <end position="316"/>
    </location>
</feature>
<dbReference type="InterPro" id="IPR044927">
    <property type="entry name" value="Endonuclea_NS_2"/>
</dbReference>
<name>A0A1H5T8K1_9FIRM</name>
<organism evidence="4 5">
    <name type="scientific">Lachnospira multipara</name>
    <dbReference type="NCBI Taxonomy" id="28051"/>
    <lineage>
        <taxon>Bacteria</taxon>
        <taxon>Bacillati</taxon>
        <taxon>Bacillota</taxon>
        <taxon>Clostridia</taxon>
        <taxon>Lachnospirales</taxon>
        <taxon>Lachnospiraceae</taxon>
        <taxon>Lachnospira</taxon>
    </lineage>
</organism>
<sequence length="372" mass="39140">MRKNKLIVLLWLSLLLLFAPACQASNSVDSQTTNSSQISSENVSDSTSEEILSSGENIQDNSSYATGLGAFDLANVPAYSGSPYCEINGNCPFFTNEEMTAESFESYGELDSLGRCQTCIASIGTDLMPTEKRGNIGNVHPTGWHLVKYAGIDGNYLYNRCHLIGYQLTGENANTRNLITGTRYLNVDGMLNFENKTADYIESTGNHVMYRVTPIFEGDNLLASGVLMEAKSVEDSGAGLSFCVYCYNVQPGVTIDYATGDSSGPEFTGSSSSNSGSSSSSSSNSGSGSSSGSASSYDSGAGASSGSAGSSGAVAAGSSASSSYVLNTNTKKFHRPSCGSVSTIKDSNRQDYTGSRQDLINQGYEPCKKCNP</sequence>
<dbReference type="EMBL" id="FNUL01000004">
    <property type="protein sequence ID" value="SEF58478.1"/>
    <property type="molecule type" value="Genomic_DNA"/>
</dbReference>
<evidence type="ECO:0000313" key="5">
    <source>
        <dbReference type="Proteomes" id="UP000236726"/>
    </source>
</evidence>
<feature type="region of interest" description="Disordered" evidence="1">
    <location>
        <begin position="27"/>
        <end position="54"/>
    </location>
</feature>
<feature type="chain" id="PRO_5009284801" evidence="2">
    <location>
        <begin position="25"/>
        <end position="372"/>
    </location>
</feature>
<dbReference type="RefSeq" id="WP_103952388.1">
    <property type="nucleotide sequence ID" value="NZ_FNUL01000004.1"/>
</dbReference>
<proteinExistence type="predicted"/>
<evidence type="ECO:0000256" key="1">
    <source>
        <dbReference type="SAM" id="MobiDB-lite"/>
    </source>
</evidence>